<reference evidence="2" key="1">
    <citation type="submission" date="2021-04" db="EMBL/GenBank/DDBJ databases">
        <title>Genome based classification of Actinospica acidithermotolerans sp. nov., an actinobacterium isolated from an Indonesian hot spring.</title>
        <authorList>
            <person name="Kusuma A.B."/>
            <person name="Putra K.E."/>
            <person name="Nafisah S."/>
            <person name="Loh J."/>
            <person name="Nouioui I."/>
            <person name="Goodfellow M."/>
        </authorList>
    </citation>
    <scope>NUCLEOTIDE SEQUENCE</scope>
    <source>
        <strain evidence="2">MGRD01-02</strain>
    </source>
</reference>
<dbReference type="Gene3D" id="3.90.79.10">
    <property type="entry name" value="Nucleoside Triphosphate Pyrophosphohydrolase"/>
    <property type="match status" value="1"/>
</dbReference>
<sequence>MGTHVTRRSARAILIDGTDLLLIKRTRPGQMPYKVTIGGGIEPEDASVEDALRREVLEEIGAQIDDVTQVLVIQDPVEEGIAIQHICLARVAPVGFVEPTGEQLDAPGRGGYELVRVPFTSEGLRGIDLKPAALAEYLSANCDALLATLGYPTASPRACIEREDSPA</sequence>
<evidence type="ECO:0000313" key="2">
    <source>
        <dbReference type="EMBL" id="MBR7827571.1"/>
    </source>
</evidence>
<feature type="domain" description="Nudix hydrolase" evidence="1">
    <location>
        <begin position="5"/>
        <end position="152"/>
    </location>
</feature>
<protein>
    <submittedName>
        <fullName evidence="2">NUDIX domain-containing protein</fullName>
    </submittedName>
</protein>
<gene>
    <name evidence="2" type="ORF">KDK95_14730</name>
</gene>
<evidence type="ECO:0000259" key="1">
    <source>
        <dbReference type="PROSITE" id="PS51462"/>
    </source>
</evidence>
<dbReference type="SUPFAM" id="SSF55811">
    <property type="entry name" value="Nudix"/>
    <property type="match status" value="1"/>
</dbReference>
<dbReference type="RefSeq" id="WP_212518714.1">
    <property type="nucleotide sequence ID" value="NZ_JAGSOH010000037.1"/>
</dbReference>
<dbReference type="InterPro" id="IPR000086">
    <property type="entry name" value="NUDIX_hydrolase_dom"/>
</dbReference>
<dbReference type="EMBL" id="JAGSOH010000037">
    <property type="protein sequence ID" value="MBR7827571.1"/>
    <property type="molecule type" value="Genomic_DNA"/>
</dbReference>
<dbReference type="PROSITE" id="PS51462">
    <property type="entry name" value="NUDIX"/>
    <property type="match status" value="1"/>
</dbReference>
<dbReference type="Proteomes" id="UP000676325">
    <property type="component" value="Unassembled WGS sequence"/>
</dbReference>
<dbReference type="InterPro" id="IPR015797">
    <property type="entry name" value="NUDIX_hydrolase-like_dom_sf"/>
</dbReference>
<proteinExistence type="predicted"/>
<organism evidence="2 3">
    <name type="scientific">Actinospica acidithermotolerans</name>
    <dbReference type="NCBI Taxonomy" id="2828514"/>
    <lineage>
        <taxon>Bacteria</taxon>
        <taxon>Bacillati</taxon>
        <taxon>Actinomycetota</taxon>
        <taxon>Actinomycetes</taxon>
        <taxon>Catenulisporales</taxon>
        <taxon>Actinospicaceae</taxon>
        <taxon>Actinospica</taxon>
    </lineage>
</organism>
<dbReference type="Pfam" id="PF00293">
    <property type="entry name" value="NUDIX"/>
    <property type="match status" value="1"/>
</dbReference>
<name>A0A941E9Q2_9ACTN</name>
<dbReference type="AlphaFoldDB" id="A0A941E9Q2"/>
<accession>A0A941E9Q2</accession>
<evidence type="ECO:0000313" key="3">
    <source>
        <dbReference type="Proteomes" id="UP000676325"/>
    </source>
</evidence>
<comment type="caution">
    <text evidence="2">The sequence shown here is derived from an EMBL/GenBank/DDBJ whole genome shotgun (WGS) entry which is preliminary data.</text>
</comment>
<keyword evidence="3" id="KW-1185">Reference proteome</keyword>